<dbReference type="CDD" id="cd00267">
    <property type="entry name" value="ABC_ATPase"/>
    <property type="match status" value="1"/>
</dbReference>
<sequence length="143" mass="16958">MRYDSDVLIIDEVFDLDPEEFQSVIRSIKYSMRVGDTFFIMTPYTYETHYVEAIEEYDDHWIIIYNGGRRVPEKNVFPLFSVGSLISVLSYDHDFDLRTAGGKWIVIFDHCHEYASDEDELLVSFLWYVLKDLCVRGFISREE</sequence>
<evidence type="ECO:0000313" key="2">
    <source>
        <dbReference type="Proteomes" id="UP001254832"/>
    </source>
</evidence>
<organism evidence="1 2">
    <name type="scientific">Paenibacillus amylolyticus</name>
    <dbReference type="NCBI Taxonomy" id="1451"/>
    <lineage>
        <taxon>Bacteria</taxon>
        <taxon>Bacillati</taxon>
        <taxon>Bacillota</taxon>
        <taxon>Bacilli</taxon>
        <taxon>Bacillales</taxon>
        <taxon>Paenibacillaceae</taxon>
        <taxon>Paenibacillus</taxon>
    </lineage>
</organism>
<name>A0AAP5LQI5_PAEAM</name>
<dbReference type="Proteomes" id="UP001254832">
    <property type="component" value="Unassembled WGS sequence"/>
</dbReference>
<accession>A0AAP5LQI5</accession>
<dbReference type="EMBL" id="JAVDTR010000012">
    <property type="protein sequence ID" value="MDR6725568.1"/>
    <property type="molecule type" value="Genomic_DNA"/>
</dbReference>
<protein>
    <submittedName>
        <fullName evidence="1">Uncharacterized protein</fullName>
    </submittedName>
</protein>
<dbReference type="AlphaFoldDB" id="A0AAP5LQI5"/>
<gene>
    <name evidence="1" type="ORF">J2W91_004070</name>
</gene>
<dbReference type="RefSeq" id="WP_056694549.1">
    <property type="nucleotide sequence ID" value="NZ_JAVDTR010000012.1"/>
</dbReference>
<comment type="caution">
    <text evidence="1">The sequence shown here is derived from an EMBL/GenBank/DDBJ whole genome shotgun (WGS) entry which is preliminary data.</text>
</comment>
<proteinExistence type="predicted"/>
<reference evidence="1" key="1">
    <citation type="submission" date="2023-07" db="EMBL/GenBank/DDBJ databases">
        <title>Sorghum-associated microbial communities from plants grown in Nebraska, USA.</title>
        <authorList>
            <person name="Schachtman D."/>
        </authorList>
    </citation>
    <scope>NUCLEOTIDE SEQUENCE</scope>
    <source>
        <strain evidence="1">BE80</strain>
    </source>
</reference>
<evidence type="ECO:0000313" key="1">
    <source>
        <dbReference type="EMBL" id="MDR6725568.1"/>
    </source>
</evidence>